<evidence type="ECO:0000256" key="1">
    <source>
        <dbReference type="ARBA" id="ARBA00012687"/>
    </source>
</evidence>
<evidence type="ECO:0000313" key="10">
    <source>
        <dbReference type="Proteomes" id="UP001327560"/>
    </source>
</evidence>
<dbReference type="NCBIfam" id="TIGR00215">
    <property type="entry name" value="lpxB"/>
    <property type="match status" value="1"/>
</dbReference>
<dbReference type="GO" id="GO:0008915">
    <property type="term" value="F:lipid-A-disaccharide synthase activity"/>
    <property type="evidence" value="ECO:0007669"/>
    <property type="project" value="UniProtKB-EC"/>
</dbReference>
<evidence type="ECO:0000256" key="4">
    <source>
        <dbReference type="ARBA" id="ARBA00022676"/>
    </source>
</evidence>
<dbReference type="Proteomes" id="UP001327560">
    <property type="component" value="Chromosome 2"/>
</dbReference>
<keyword evidence="4" id="KW-0328">Glycosyltransferase</keyword>
<dbReference type="SUPFAM" id="SSF53756">
    <property type="entry name" value="UDP-Glycosyltransferase/glycogen phosphorylase"/>
    <property type="match status" value="1"/>
</dbReference>
<keyword evidence="3" id="KW-0441">Lipid A biosynthesis</keyword>
<sequence length="483" mass="52976">MLLRALWGLSAAGLGGSIYISRRVTPKQGLLSPRIIAAGAATTTTTTKVIDLAAQEGELRVFVVAGEVSGDSIASRLMASLKKLSPFPVRFAGVGGSLMLKEGMQSLFPMEEISVMGLWELFPHLNTIRIKLKETTDAAIRFRPHVVVTVDSKGFSFRLLKQLKEKNMLQEKYPVHIHYVAPSFWAWKGGETRLKKLHQFVDHMLCIIPFEEEICRLNGLAATYVGHPLLEDALMLNLESGSLSSNLKVQRSGDVFRREHGISPGATVVTLLPGSRLQEVTRILPIFLRTIELLRSSFSELSVVIPVAPNSQVEDFVDKTIKSSPLSAILIPGASLDQKYDAFSASTAALCVSGSAVIELQLARLPCVVAYRAHILTEWVIRYKTKLNYISLPNILMNSAIVPEVLFQDCTPEKLTTILRELVLDKSIQERQISAAEKVLRLLSPPSQNVGSMLLEKLASSGSVCCPSMIAASTILFAEKQLS</sequence>
<feature type="signal peptide" evidence="8">
    <location>
        <begin position="1"/>
        <end position="17"/>
    </location>
</feature>
<dbReference type="GO" id="GO:0016020">
    <property type="term" value="C:membrane"/>
    <property type="evidence" value="ECO:0007669"/>
    <property type="project" value="GOC"/>
</dbReference>
<organism evidence="9 10">
    <name type="scientific">Canna indica</name>
    <name type="common">Indian-shot</name>
    <dbReference type="NCBI Taxonomy" id="4628"/>
    <lineage>
        <taxon>Eukaryota</taxon>
        <taxon>Viridiplantae</taxon>
        <taxon>Streptophyta</taxon>
        <taxon>Embryophyta</taxon>
        <taxon>Tracheophyta</taxon>
        <taxon>Spermatophyta</taxon>
        <taxon>Magnoliopsida</taxon>
        <taxon>Liliopsida</taxon>
        <taxon>Zingiberales</taxon>
        <taxon>Cannaceae</taxon>
        <taxon>Canna</taxon>
    </lineage>
</organism>
<keyword evidence="2" id="KW-0444">Lipid biosynthesis</keyword>
<dbReference type="GO" id="GO:0009245">
    <property type="term" value="P:lipid A biosynthetic process"/>
    <property type="evidence" value="ECO:0007669"/>
    <property type="project" value="UniProtKB-KW"/>
</dbReference>
<name>A0AAQ3JTT6_9LILI</name>
<dbReference type="Pfam" id="PF02684">
    <property type="entry name" value="LpxB"/>
    <property type="match status" value="1"/>
</dbReference>
<dbReference type="PANTHER" id="PTHR30372:SF4">
    <property type="entry name" value="LIPID-A-DISACCHARIDE SYNTHASE, MITOCHONDRIAL-RELATED"/>
    <property type="match status" value="1"/>
</dbReference>
<dbReference type="PANTHER" id="PTHR30372">
    <property type="entry name" value="LIPID-A-DISACCHARIDE SYNTHASE"/>
    <property type="match status" value="1"/>
</dbReference>
<protein>
    <recommendedName>
        <fullName evidence="1">lipid-A-disaccharide synthase</fullName>
        <ecNumber evidence="1">2.4.1.182</ecNumber>
    </recommendedName>
</protein>
<evidence type="ECO:0000256" key="2">
    <source>
        <dbReference type="ARBA" id="ARBA00022516"/>
    </source>
</evidence>
<dbReference type="AlphaFoldDB" id="A0AAQ3JTT6"/>
<keyword evidence="10" id="KW-1185">Reference proteome</keyword>
<evidence type="ECO:0000256" key="8">
    <source>
        <dbReference type="SAM" id="SignalP"/>
    </source>
</evidence>
<reference evidence="9 10" key="1">
    <citation type="submission" date="2023-10" db="EMBL/GenBank/DDBJ databases">
        <title>Chromosome-scale genome assembly provides insights into flower coloration mechanisms of Canna indica.</title>
        <authorList>
            <person name="Li C."/>
        </authorList>
    </citation>
    <scope>NUCLEOTIDE SEQUENCE [LARGE SCALE GENOMIC DNA]</scope>
    <source>
        <tissue evidence="9">Flower</tissue>
    </source>
</reference>
<evidence type="ECO:0000256" key="7">
    <source>
        <dbReference type="ARBA" id="ARBA00048975"/>
    </source>
</evidence>
<dbReference type="EC" id="2.4.1.182" evidence="1"/>
<accession>A0AAQ3JTT6</accession>
<evidence type="ECO:0000256" key="6">
    <source>
        <dbReference type="ARBA" id="ARBA00023098"/>
    </source>
</evidence>
<evidence type="ECO:0000256" key="3">
    <source>
        <dbReference type="ARBA" id="ARBA00022556"/>
    </source>
</evidence>
<proteinExistence type="predicted"/>
<evidence type="ECO:0000256" key="5">
    <source>
        <dbReference type="ARBA" id="ARBA00022679"/>
    </source>
</evidence>
<dbReference type="GO" id="GO:0005543">
    <property type="term" value="F:phospholipid binding"/>
    <property type="evidence" value="ECO:0007669"/>
    <property type="project" value="TreeGrafter"/>
</dbReference>
<keyword evidence="5" id="KW-0808">Transferase</keyword>
<comment type="catalytic activity">
    <reaction evidence="7">
        <text>a lipid X + a UDP-2-N,3-O-bis[(3R)-3-hydroxyacyl]-alpha-D-glucosamine = a lipid A disaccharide + UDP + H(+)</text>
        <dbReference type="Rhea" id="RHEA:67828"/>
        <dbReference type="ChEBI" id="CHEBI:15378"/>
        <dbReference type="ChEBI" id="CHEBI:58223"/>
        <dbReference type="ChEBI" id="CHEBI:137748"/>
        <dbReference type="ChEBI" id="CHEBI:176338"/>
        <dbReference type="ChEBI" id="CHEBI:176343"/>
        <dbReference type="EC" id="2.4.1.182"/>
    </reaction>
</comment>
<evidence type="ECO:0000313" key="9">
    <source>
        <dbReference type="EMBL" id="WOK95961.1"/>
    </source>
</evidence>
<keyword evidence="8" id="KW-0732">Signal</keyword>
<feature type="chain" id="PRO_5043007511" description="lipid-A-disaccharide synthase" evidence="8">
    <location>
        <begin position="18"/>
        <end position="483"/>
    </location>
</feature>
<gene>
    <name evidence="9" type="ORF">Cni_G04668</name>
</gene>
<dbReference type="EMBL" id="CP136891">
    <property type="protein sequence ID" value="WOK95961.1"/>
    <property type="molecule type" value="Genomic_DNA"/>
</dbReference>
<dbReference type="InterPro" id="IPR003835">
    <property type="entry name" value="Glyco_trans_19"/>
</dbReference>
<keyword evidence="6" id="KW-0443">Lipid metabolism</keyword>